<evidence type="ECO:0000256" key="1">
    <source>
        <dbReference type="SAM" id="MobiDB-lite"/>
    </source>
</evidence>
<sequence length="185" mass="19413">MPPLTPDSPGGNAGAPLPDRLAPQTAGDLSTSPARLVMDRPPSATGAATLYSDYLAFCEGEGITPISLADWPVTVAAAATERAPLPGGLLHTFAGEHRIPVRKLDQNFAELEPLPSFSERHLEHGRSIFGTVPLSPEMEERMREEERNAGAPLAAAAIIILMTCVGFASGVIAGPAVRQLLAMVL</sequence>
<evidence type="ECO:0000313" key="4">
    <source>
        <dbReference type="Proteomes" id="UP000542776"/>
    </source>
</evidence>
<gene>
    <name evidence="3" type="ORF">GGR04_000723</name>
</gene>
<dbReference type="AlphaFoldDB" id="A0A7W6H382"/>
<dbReference type="RefSeq" id="WP_183197923.1">
    <property type="nucleotide sequence ID" value="NZ_JACIEK010000001.1"/>
</dbReference>
<protein>
    <submittedName>
        <fullName evidence="3">Uncharacterized protein</fullName>
    </submittedName>
</protein>
<comment type="caution">
    <text evidence="3">The sequence shown here is derived from an EMBL/GenBank/DDBJ whole genome shotgun (WGS) entry which is preliminary data.</text>
</comment>
<dbReference type="EMBL" id="JACIEK010000001">
    <property type="protein sequence ID" value="MBB3996902.1"/>
    <property type="molecule type" value="Genomic_DNA"/>
</dbReference>
<keyword evidence="2" id="KW-0812">Transmembrane</keyword>
<proteinExistence type="predicted"/>
<name>A0A7W6H382_9HYPH</name>
<organism evidence="3 4">
    <name type="scientific">Aureimonas pseudogalii</name>
    <dbReference type="NCBI Taxonomy" id="1744844"/>
    <lineage>
        <taxon>Bacteria</taxon>
        <taxon>Pseudomonadati</taxon>
        <taxon>Pseudomonadota</taxon>
        <taxon>Alphaproteobacteria</taxon>
        <taxon>Hyphomicrobiales</taxon>
        <taxon>Aurantimonadaceae</taxon>
        <taxon>Aureimonas</taxon>
    </lineage>
</organism>
<reference evidence="3 4" key="1">
    <citation type="submission" date="2020-08" db="EMBL/GenBank/DDBJ databases">
        <title>Genomic Encyclopedia of Type Strains, Phase IV (KMG-IV): sequencing the most valuable type-strain genomes for metagenomic binning, comparative biology and taxonomic classification.</title>
        <authorList>
            <person name="Goeker M."/>
        </authorList>
    </citation>
    <scope>NUCLEOTIDE SEQUENCE [LARGE SCALE GENOMIC DNA]</scope>
    <source>
        <strain evidence="3 4">DSM 102238</strain>
    </source>
</reference>
<evidence type="ECO:0000313" key="3">
    <source>
        <dbReference type="EMBL" id="MBB3996902.1"/>
    </source>
</evidence>
<evidence type="ECO:0000256" key="2">
    <source>
        <dbReference type="SAM" id="Phobius"/>
    </source>
</evidence>
<accession>A0A7W6H382</accession>
<dbReference type="Proteomes" id="UP000542776">
    <property type="component" value="Unassembled WGS sequence"/>
</dbReference>
<keyword evidence="4" id="KW-1185">Reference proteome</keyword>
<keyword evidence="2" id="KW-0472">Membrane</keyword>
<feature type="region of interest" description="Disordered" evidence="1">
    <location>
        <begin position="1"/>
        <end position="40"/>
    </location>
</feature>
<keyword evidence="2" id="KW-1133">Transmembrane helix</keyword>
<feature type="transmembrane region" description="Helical" evidence="2">
    <location>
        <begin position="151"/>
        <end position="177"/>
    </location>
</feature>